<keyword evidence="3" id="KW-1185">Reference proteome</keyword>
<dbReference type="RefSeq" id="WP_218592150.1">
    <property type="nucleotide sequence ID" value="NZ_JADQDE010000146.1"/>
</dbReference>
<comment type="caution">
    <text evidence="2">The sequence shown here is derived from an EMBL/GenBank/DDBJ whole genome shotgun (WGS) entry which is preliminary data.</text>
</comment>
<evidence type="ECO:0000313" key="3">
    <source>
        <dbReference type="Proteomes" id="UP000694300"/>
    </source>
</evidence>
<sequence length="72" mass="8077">MTMICERCYAPIGEGESLVRLAHIDQAHQDGSVDWVYAYVHLTACVTPRPAAHERPDTGEWDAARGIRGLRR</sequence>
<feature type="region of interest" description="Disordered" evidence="1">
    <location>
        <begin position="51"/>
        <end position="72"/>
    </location>
</feature>
<evidence type="ECO:0000313" key="2">
    <source>
        <dbReference type="EMBL" id="MBW0131062.1"/>
    </source>
</evidence>
<evidence type="ECO:0008006" key="4">
    <source>
        <dbReference type="Google" id="ProtNLM"/>
    </source>
</evidence>
<organism evidence="2 3">
    <name type="scientific">Pseudonocardia oceani</name>
    <dbReference type="NCBI Taxonomy" id="2792013"/>
    <lineage>
        <taxon>Bacteria</taxon>
        <taxon>Bacillati</taxon>
        <taxon>Actinomycetota</taxon>
        <taxon>Actinomycetes</taxon>
        <taxon>Pseudonocardiales</taxon>
        <taxon>Pseudonocardiaceae</taxon>
        <taxon>Pseudonocardia</taxon>
    </lineage>
</organism>
<proteinExistence type="predicted"/>
<protein>
    <recommendedName>
        <fullName evidence="4">C2H2-type domain-containing protein</fullName>
    </recommendedName>
</protein>
<dbReference type="EMBL" id="JADQDF010000001">
    <property type="protein sequence ID" value="MBW0131062.1"/>
    <property type="molecule type" value="Genomic_DNA"/>
</dbReference>
<accession>A0ABS6UFN6</accession>
<name>A0ABS6UFN6_9PSEU</name>
<feature type="compositionally biased region" description="Basic and acidic residues" evidence="1">
    <location>
        <begin position="51"/>
        <end position="65"/>
    </location>
</feature>
<gene>
    <name evidence="2" type="ORF">I4I82_25770</name>
</gene>
<reference evidence="2 3" key="1">
    <citation type="submission" date="2020-11" db="EMBL/GenBank/DDBJ databases">
        <title>Pseudonocardia abyssalis sp. nov. and Pseudonocardia oceani sp. nov., description and phylogenomic analysis of two novel actinomycetes isolated from the deep Southern Ocean.</title>
        <authorList>
            <person name="Parra J."/>
        </authorList>
    </citation>
    <scope>NUCLEOTIDE SEQUENCE [LARGE SCALE GENOMIC DNA]</scope>
    <source>
        <strain evidence="3">KRD185</strain>
    </source>
</reference>
<dbReference type="Proteomes" id="UP000694300">
    <property type="component" value="Unassembled WGS sequence"/>
</dbReference>
<evidence type="ECO:0000256" key="1">
    <source>
        <dbReference type="SAM" id="MobiDB-lite"/>
    </source>
</evidence>